<dbReference type="Proteomes" id="UP000253970">
    <property type="component" value="Unassembled WGS sequence"/>
</dbReference>
<sequence length="170" mass="18203">MTRKRGMATAFAAACLVLAGCAGPLNLMQESIYCDDARIAQEFDTYTVANRTGSLFDRKIGGLTGLETWLRISVPNEGGEFRVNYDATVSDGDFKIVFVDEKNVDTVCEGTARGSRVFTLDRGEYALKAVGAHASAEIAFELQASEGVTAVATGDAFDDDQAVDLEPIES</sequence>
<accession>A0A369MFF2</accession>
<proteinExistence type="predicted"/>
<dbReference type="EMBL" id="PPTU01000009">
    <property type="protein sequence ID" value="RDB70546.1"/>
    <property type="molecule type" value="Genomic_DNA"/>
</dbReference>
<keyword evidence="1" id="KW-0732">Signal</keyword>
<evidence type="ECO:0008006" key="4">
    <source>
        <dbReference type="Google" id="ProtNLM"/>
    </source>
</evidence>
<protein>
    <recommendedName>
        <fullName evidence="4">Lipoprotein</fullName>
    </recommendedName>
</protein>
<feature type="signal peptide" evidence="1">
    <location>
        <begin position="1"/>
        <end position="19"/>
    </location>
</feature>
<feature type="chain" id="PRO_5039705607" description="Lipoprotein" evidence="1">
    <location>
        <begin position="20"/>
        <end position="170"/>
    </location>
</feature>
<reference evidence="2 3" key="1">
    <citation type="journal article" date="2018" name="Elife">
        <title>Discovery and characterization of a prevalent human gut bacterial enzyme sufficient for the inactivation of a family of plant toxins.</title>
        <authorList>
            <person name="Koppel N."/>
            <person name="Bisanz J.E."/>
            <person name="Pandelia M.E."/>
            <person name="Turnbaugh P.J."/>
            <person name="Balskus E.P."/>
        </authorList>
    </citation>
    <scope>NUCLEOTIDE SEQUENCE [LARGE SCALE GENOMIC DNA]</scope>
    <source>
        <strain evidence="2 3">W1 BHI 6</strain>
    </source>
</reference>
<gene>
    <name evidence="2" type="ORF">C1875_07200</name>
</gene>
<evidence type="ECO:0000313" key="3">
    <source>
        <dbReference type="Proteomes" id="UP000253970"/>
    </source>
</evidence>
<evidence type="ECO:0000256" key="1">
    <source>
        <dbReference type="SAM" id="SignalP"/>
    </source>
</evidence>
<comment type="caution">
    <text evidence="2">The sequence shown here is derived from an EMBL/GenBank/DDBJ whole genome shotgun (WGS) entry which is preliminary data.</text>
</comment>
<dbReference type="AlphaFoldDB" id="A0A369MFF2"/>
<evidence type="ECO:0000313" key="2">
    <source>
        <dbReference type="EMBL" id="RDB70546.1"/>
    </source>
</evidence>
<name>A0A369MFF2_EGGLN</name>
<organism evidence="2 3">
    <name type="scientific">Eggerthella lenta</name>
    <name type="common">Eubacterium lentum</name>
    <dbReference type="NCBI Taxonomy" id="84112"/>
    <lineage>
        <taxon>Bacteria</taxon>
        <taxon>Bacillati</taxon>
        <taxon>Actinomycetota</taxon>
        <taxon>Coriobacteriia</taxon>
        <taxon>Eggerthellales</taxon>
        <taxon>Eggerthellaceae</taxon>
        <taxon>Eggerthella</taxon>
    </lineage>
</organism>
<dbReference type="PROSITE" id="PS51257">
    <property type="entry name" value="PROKAR_LIPOPROTEIN"/>
    <property type="match status" value="1"/>
</dbReference>